<feature type="region of interest" description="Disordered" evidence="1">
    <location>
        <begin position="270"/>
        <end position="311"/>
    </location>
</feature>
<dbReference type="OrthoDB" id="191601at2759"/>
<dbReference type="GeneID" id="59347308"/>
<dbReference type="InterPro" id="IPR008551">
    <property type="entry name" value="TANGO2"/>
</dbReference>
<sequence>MCVAFWTLDDPAYALILAANRDEFLARPALPAALHTAFSPSPSASSSSSSPPIPVISGIDVQAGGTWLGLAPSTGRLALLTNITEPPPAPPPPASRGALAAHWLAAPGPDAALDVGKVYPPGGAYAGFNLLVVQARRGEAGEGAGVHVPAGAAHLVSNGGAHGRVASRALRADEHALGAMSNGIHVAGGEGGPAPAGECWPKVVAGRALFRAALADVARGDGEQGDMQLAEALFGVLRAPPGAAAAAAGGAPERGVRAAAAGRARRVVRDADGDGGAGKARRARRAGGARCVGRGRGGGAEGGEQGGAEGA</sequence>
<dbReference type="GO" id="GO:0009306">
    <property type="term" value="P:protein secretion"/>
    <property type="evidence" value="ECO:0007669"/>
    <property type="project" value="TreeGrafter"/>
</dbReference>
<dbReference type="PANTHER" id="PTHR17985:SF8">
    <property type="entry name" value="TRANSPORT AND GOLGI ORGANIZATION PROTEIN 2 HOMOLOG"/>
    <property type="match status" value="1"/>
</dbReference>
<dbReference type="Pfam" id="PF05742">
    <property type="entry name" value="TANGO2"/>
    <property type="match status" value="1"/>
</dbReference>
<dbReference type="RefSeq" id="XP_037218034.1">
    <property type="nucleotide sequence ID" value="XM_037364792.1"/>
</dbReference>
<dbReference type="GO" id="GO:0005794">
    <property type="term" value="C:Golgi apparatus"/>
    <property type="evidence" value="ECO:0007669"/>
    <property type="project" value="TreeGrafter"/>
</dbReference>
<keyword evidence="3" id="KW-1185">Reference proteome</keyword>
<evidence type="ECO:0000313" key="2">
    <source>
        <dbReference type="EMBL" id="KAF7298646.1"/>
    </source>
</evidence>
<dbReference type="EMBL" id="JACAZF010000007">
    <property type="protein sequence ID" value="KAF7298646.1"/>
    <property type="molecule type" value="Genomic_DNA"/>
</dbReference>
<dbReference type="PANTHER" id="PTHR17985">
    <property type="entry name" value="SER/THR-RICH PROTEIN T10 IN DGCR REGION"/>
    <property type="match status" value="1"/>
</dbReference>
<proteinExistence type="predicted"/>
<accession>A0A8H6SH85</accession>
<gene>
    <name evidence="2" type="ORF">MIND_00811700</name>
</gene>
<reference evidence="2" key="1">
    <citation type="submission" date="2020-05" db="EMBL/GenBank/DDBJ databases">
        <title>Mycena genomes resolve the evolution of fungal bioluminescence.</title>
        <authorList>
            <person name="Tsai I.J."/>
        </authorList>
    </citation>
    <scope>NUCLEOTIDE SEQUENCE</scope>
    <source>
        <strain evidence="2">171206Taipei</strain>
    </source>
</reference>
<evidence type="ECO:0008006" key="4">
    <source>
        <dbReference type="Google" id="ProtNLM"/>
    </source>
</evidence>
<protein>
    <recommendedName>
        <fullName evidence="4">DUF833-domain-containing protein</fullName>
    </recommendedName>
</protein>
<feature type="compositionally biased region" description="Gly residues" evidence="1">
    <location>
        <begin position="294"/>
        <end position="311"/>
    </location>
</feature>
<comment type="caution">
    <text evidence="2">The sequence shown here is derived from an EMBL/GenBank/DDBJ whole genome shotgun (WGS) entry which is preliminary data.</text>
</comment>
<organism evidence="2 3">
    <name type="scientific">Mycena indigotica</name>
    <dbReference type="NCBI Taxonomy" id="2126181"/>
    <lineage>
        <taxon>Eukaryota</taxon>
        <taxon>Fungi</taxon>
        <taxon>Dikarya</taxon>
        <taxon>Basidiomycota</taxon>
        <taxon>Agaricomycotina</taxon>
        <taxon>Agaricomycetes</taxon>
        <taxon>Agaricomycetidae</taxon>
        <taxon>Agaricales</taxon>
        <taxon>Marasmiineae</taxon>
        <taxon>Mycenaceae</taxon>
        <taxon>Mycena</taxon>
    </lineage>
</organism>
<evidence type="ECO:0000256" key="1">
    <source>
        <dbReference type="SAM" id="MobiDB-lite"/>
    </source>
</evidence>
<evidence type="ECO:0000313" key="3">
    <source>
        <dbReference type="Proteomes" id="UP000636479"/>
    </source>
</evidence>
<name>A0A8H6SH85_9AGAR</name>
<dbReference type="GO" id="GO:0007030">
    <property type="term" value="P:Golgi organization"/>
    <property type="evidence" value="ECO:0007669"/>
    <property type="project" value="TreeGrafter"/>
</dbReference>
<dbReference type="Proteomes" id="UP000636479">
    <property type="component" value="Unassembled WGS sequence"/>
</dbReference>
<dbReference type="AlphaFoldDB" id="A0A8H6SH85"/>